<sequence>MSSPSETPTSKRKKHSPSKDPAEKRRKSSSKPSGIASPEERKSIPFKRVFSEEDEIQLLKAFLEISKTAKASESPASVATILFDRVKDSLSSEFSRTQLIDKLRKLRLKYSKQVENMSFIKTPHERDLFEISHRIWGEEPEKEQEHAEYSAEGEEEDKEEEEEEDKEEEEEEEELPREVTRKEKAKSKTLKKGKEKPKRKVLTTPIENGEAVVAEEPAEKGLTVGNDEQTKNGETVQDTKVSLRKFPYVVEEMLRLPGNAMVREGLRCVDASLVKRMNEEWRLQQIAEAEVLAKRAELIRLHSKRILEAIVSSSPE</sequence>
<evidence type="ECO:0000259" key="3">
    <source>
        <dbReference type="Pfam" id="PF04504"/>
    </source>
</evidence>
<dbReference type="InterPro" id="IPR053932">
    <property type="entry name" value="GeBP-like_DBD"/>
</dbReference>
<evidence type="ECO:0000313" key="4">
    <source>
        <dbReference type="Proteomes" id="UP000189703"/>
    </source>
</evidence>
<dbReference type="KEGG" id="nnu:104586199"/>
<proteinExistence type="inferred from homology"/>
<accession>A0A1U7YUY1</accession>
<evidence type="ECO:0000313" key="5">
    <source>
        <dbReference type="RefSeq" id="XP_010241658.1"/>
    </source>
</evidence>
<dbReference type="InParanoid" id="A0A1U7YUY1"/>
<protein>
    <submittedName>
        <fullName evidence="5">Probable transcription factor At5g28040</fullName>
    </submittedName>
</protein>
<feature type="domain" description="Glabrous enhancer-binding protein-like DBD" evidence="3">
    <location>
        <begin position="46"/>
        <end position="137"/>
    </location>
</feature>
<feature type="region of interest" description="Disordered" evidence="2">
    <location>
        <begin position="133"/>
        <end position="204"/>
    </location>
</feature>
<dbReference type="GO" id="GO:0006355">
    <property type="term" value="P:regulation of DNA-templated transcription"/>
    <property type="evidence" value="ECO:0007669"/>
    <property type="project" value="InterPro"/>
</dbReference>
<gene>
    <name evidence="5" type="primary">LOC104586199</name>
</gene>
<feature type="compositionally biased region" description="Acidic residues" evidence="2">
    <location>
        <begin position="151"/>
        <end position="175"/>
    </location>
</feature>
<dbReference type="PANTHER" id="PTHR31662:SF1">
    <property type="entry name" value="OS01G0249900 PROTEIN"/>
    <property type="match status" value="1"/>
</dbReference>
<feature type="compositionally biased region" description="Basic and acidic residues" evidence="2">
    <location>
        <begin position="133"/>
        <end position="149"/>
    </location>
</feature>
<evidence type="ECO:0000256" key="2">
    <source>
        <dbReference type="SAM" id="MobiDB-lite"/>
    </source>
</evidence>
<reference evidence="5" key="1">
    <citation type="submission" date="2025-08" db="UniProtKB">
        <authorList>
            <consortium name="RefSeq"/>
        </authorList>
    </citation>
    <scope>IDENTIFICATION</scope>
</reference>
<dbReference type="InterPro" id="IPR007592">
    <property type="entry name" value="GEBP"/>
</dbReference>
<dbReference type="PANTHER" id="PTHR31662">
    <property type="entry name" value="BNAANNG10740D PROTEIN-RELATED"/>
    <property type="match status" value="1"/>
</dbReference>
<dbReference type="Pfam" id="PF04504">
    <property type="entry name" value="GeBP-like_DBD"/>
    <property type="match status" value="1"/>
</dbReference>
<dbReference type="Proteomes" id="UP000189703">
    <property type="component" value="Unplaced"/>
</dbReference>
<feature type="region of interest" description="Disordered" evidence="2">
    <location>
        <begin position="1"/>
        <end position="46"/>
    </location>
</feature>
<dbReference type="GO" id="GO:0005634">
    <property type="term" value="C:nucleus"/>
    <property type="evidence" value="ECO:0000318"/>
    <property type="project" value="GO_Central"/>
</dbReference>
<comment type="similarity">
    <text evidence="1">Belongs to the GeBP family.</text>
</comment>
<keyword evidence="4" id="KW-1185">Reference proteome</keyword>
<dbReference type="STRING" id="4432.A0A1U7YUY1"/>
<organism evidence="4 5">
    <name type="scientific">Nelumbo nucifera</name>
    <name type="common">Sacred lotus</name>
    <dbReference type="NCBI Taxonomy" id="4432"/>
    <lineage>
        <taxon>Eukaryota</taxon>
        <taxon>Viridiplantae</taxon>
        <taxon>Streptophyta</taxon>
        <taxon>Embryophyta</taxon>
        <taxon>Tracheophyta</taxon>
        <taxon>Spermatophyta</taxon>
        <taxon>Magnoliopsida</taxon>
        <taxon>Proteales</taxon>
        <taxon>Nelumbonaceae</taxon>
        <taxon>Nelumbo</taxon>
    </lineage>
</organism>
<feature type="compositionally biased region" description="Basic residues" evidence="2">
    <location>
        <begin position="183"/>
        <end position="201"/>
    </location>
</feature>
<dbReference type="OrthoDB" id="661680at2759"/>
<name>A0A1U7YUY1_NELNU</name>
<evidence type="ECO:0000256" key="1">
    <source>
        <dbReference type="ARBA" id="ARBA00010820"/>
    </source>
</evidence>
<dbReference type="OMA" id="HRVFTEN"/>
<dbReference type="GeneID" id="104586199"/>
<dbReference type="RefSeq" id="XP_010241658.1">
    <property type="nucleotide sequence ID" value="XM_010243356.2"/>
</dbReference>
<dbReference type="AlphaFoldDB" id="A0A1U7YUY1"/>
<dbReference type="eggNOG" id="ENOG502S9XU">
    <property type="taxonomic scope" value="Eukaryota"/>
</dbReference>